<dbReference type="InterPro" id="IPR001007">
    <property type="entry name" value="VWF_dom"/>
</dbReference>
<accession>A0A8T0E5N9</accession>
<comment type="subcellular location">
    <subcellularLocation>
        <location evidence="1">Secreted</location>
    </subcellularLocation>
</comment>
<feature type="region of interest" description="Disordered" evidence="4">
    <location>
        <begin position="2423"/>
        <end position="2463"/>
    </location>
</feature>
<feature type="compositionally biased region" description="Basic and acidic residues" evidence="4">
    <location>
        <begin position="380"/>
        <end position="389"/>
    </location>
</feature>
<dbReference type="GO" id="GO:0036122">
    <property type="term" value="F:BMP binding"/>
    <property type="evidence" value="ECO:0007669"/>
    <property type="project" value="TreeGrafter"/>
</dbReference>
<name>A0A8T0E5N9_ARGBR</name>
<feature type="compositionally biased region" description="Polar residues" evidence="4">
    <location>
        <begin position="1623"/>
        <end position="1635"/>
    </location>
</feature>
<dbReference type="EMBL" id="JABXBU010002230">
    <property type="protein sequence ID" value="KAF8766658.1"/>
    <property type="molecule type" value="Genomic_DNA"/>
</dbReference>
<keyword evidence="3 5" id="KW-0732">Signal</keyword>
<feature type="compositionally biased region" description="Polar residues" evidence="4">
    <location>
        <begin position="2109"/>
        <end position="2118"/>
    </location>
</feature>
<evidence type="ECO:0000256" key="3">
    <source>
        <dbReference type="ARBA" id="ARBA00022729"/>
    </source>
</evidence>
<feature type="compositionally biased region" description="Basic and acidic residues" evidence="4">
    <location>
        <begin position="430"/>
        <end position="446"/>
    </location>
</feature>
<reference evidence="7" key="1">
    <citation type="journal article" date="2020" name="bioRxiv">
        <title>Chromosome-level reference genome of the European wasp spider Argiope bruennichi: a resource for studies on range expansion and evolutionary adaptation.</title>
        <authorList>
            <person name="Sheffer M.M."/>
            <person name="Hoppe A."/>
            <person name="Krehenwinkel H."/>
            <person name="Uhl G."/>
            <person name="Kuss A.W."/>
            <person name="Jensen L."/>
            <person name="Jensen C."/>
            <person name="Gillespie R.G."/>
            <person name="Hoff K.J."/>
            <person name="Prost S."/>
        </authorList>
    </citation>
    <scope>NUCLEOTIDE SEQUENCE</scope>
</reference>
<feature type="compositionally biased region" description="Basic and acidic residues" evidence="4">
    <location>
        <begin position="807"/>
        <end position="817"/>
    </location>
</feature>
<evidence type="ECO:0000313" key="8">
    <source>
        <dbReference type="Proteomes" id="UP000807504"/>
    </source>
</evidence>
<feature type="compositionally biased region" description="Polar residues" evidence="4">
    <location>
        <begin position="1672"/>
        <end position="1686"/>
    </location>
</feature>
<feature type="region of interest" description="Disordered" evidence="4">
    <location>
        <begin position="2051"/>
        <end position="2092"/>
    </location>
</feature>
<dbReference type="PROSITE" id="PS50184">
    <property type="entry name" value="VWFC_2"/>
    <property type="match status" value="2"/>
</dbReference>
<feature type="compositionally biased region" description="Polar residues" evidence="4">
    <location>
        <begin position="2125"/>
        <end position="2137"/>
    </location>
</feature>
<organism evidence="7 8">
    <name type="scientific">Argiope bruennichi</name>
    <name type="common">Wasp spider</name>
    <name type="synonym">Aranea bruennichi</name>
    <dbReference type="NCBI Taxonomy" id="94029"/>
    <lineage>
        <taxon>Eukaryota</taxon>
        <taxon>Metazoa</taxon>
        <taxon>Ecdysozoa</taxon>
        <taxon>Arthropoda</taxon>
        <taxon>Chelicerata</taxon>
        <taxon>Arachnida</taxon>
        <taxon>Araneae</taxon>
        <taxon>Araneomorphae</taxon>
        <taxon>Entelegynae</taxon>
        <taxon>Araneoidea</taxon>
        <taxon>Araneidae</taxon>
        <taxon>Argiope</taxon>
    </lineage>
</organism>
<feature type="compositionally biased region" description="Basic and acidic residues" evidence="4">
    <location>
        <begin position="2170"/>
        <end position="2179"/>
    </location>
</feature>
<keyword evidence="2" id="KW-0964">Secreted</keyword>
<feature type="region of interest" description="Disordered" evidence="4">
    <location>
        <begin position="2361"/>
        <end position="2380"/>
    </location>
</feature>
<dbReference type="SMART" id="SM00214">
    <property type="entry name" value="VWC"/>
    <property type="match status" value="2"/>
</dbReference>
<feature type="region of interest" description="Disordered" evidence="4">
    <location>
        <begin position="1386"/>
        <end position="1405"/>
    </location>
</feature>
<evidence type="ECO:0000313" key="7">
    <source>
        <dbReference type="EMBL" id="KAF8766658.1"/>
    </source>
</evidence>
<feature type="region of interest" description="Disordered" evidence="4">
    <location>
        <begin position="1422"/>
        <end position="1466"/>
    </location>
</feature>
<feature type="domain" description="VWFC" evidence="6">
    <location>
        <begin position="101"/>
        <end position="161"/>
    </location>
</feature>
<evidence type="ECO:0000259" key="6">
    <source>
        <dbReference type="PROSITE" id="PS50184"/>
    </source>
</evidence>
<feature type="region of interest" description="Disordered" evidence="4">
    <location>
        <begin position="380"/>
        <end position="446"/>
    </location>
</feature>
<feature type="region of interest" description="Disordered" evidence="4">
    <location>
        <begin position="603"/>
        <end position="623"/>
    </location>
</feature>
<dbReference type="GO" id="GO:0030513">
    <property type="term" value="P:positive regulation of BMP signaling pathway"/>
    <property type="evidence" value="ECO:0007669"/>
    <property type="project" value="TreeGrafter"/>
</dbReference>
<keyword evidence="8" id="KW-1185">Reference proteome</keyword>
<comment type="caution">
    <text evidence="7">The sequence shown here is derived from an EMBL/GenBank/DDBJ whole genome shotgun (WGS) entry which is preliminary data.</text>
</comment>
<dbReference type="SUPFAM" id="SSF57603">
    <property type="entry name" value="FnI-like domain"/>
    <property type="match status" value="2"/>
</dbReference>
<dbReference type="Proteomes" id="UP000807504">
    <property type="component" value="Unassembled WGS sequence"/>
</dbReference>
<gene>
    <name evidence="7" type="ORF">HNY73_019702</name>
</gene>
<feature type="region of interest" description="Disordered" evidence="4">
    <location>
        <begin position="2109"/>
        <end position="2179"/>
    </location>
</feature>
<feature type="region of interest" description="Disordered" evidence="4">
    <location>
        <begin position="793"/>
        <end position="820"/>
    </location>
</feature>
<feature type="region of interest" description="Disordered" evidence="4">
    <location>
        <begin position="958"/>
        <end position="982"/>
    </location>
</feature>
<feature type="compositionally biased region" description="Basic and acidic residues" evidence="4">
    <location>
        <begin position="1971"/>
        <end position="1981"/>
    </location>
</feature>
<feature type="signal peptide" evidence="5">
    <location>
        <begin position="1"/>
        <end position="25"/>
    </location>
</feature>
<evidence type="ECO:0000256" key="1">
    <source>
        <dbReference type="ARBA" id="ARBA00004613"/>
    </source>
</evidence>
<feature type="compositionally biased region" description="Acidic residues" evidence="4">
    <location>
        <begin position="1526"/>
        <end position="1538"/>
    </location>
</feature>
<feature type="compositionally biased region" description="Polar residues" evidence="4">
    <location>
        <begin position="396"/>
        <end position="408"/>
    </location>
</feature>
<protein>
    <submittedName>
        <fullName evidence="7">BMP-binding endothelial regulator protein like</fullName>
    </submittedName>
</protein>
<feature type="compositionally biased region" description="Basic and acidic residues" evidence="4">
    <location>
        <begin position="1508"/>
        <end position="1521"/>
    </location>
</feature>
<feature type="chain" id="PRO_5035725404" evidence="5">
    <location>
        <begin position="26"/>
        <end position="2463"/>
    </location>
</feature>
<dbReference type="GO" id="GO:0005576">
    <property type="term" value="C:extracellular region"/>
    <property type="evidence" value="ECO:0007669"/>
    <property type="project" value="UniProtKB-SubCell"/>
</dbReference>
<dbReference type="PANTHER" id="PTHR46698:SF4">
    <property type="entry name" value="CROSSVEINLESS 2"/>
    <property type="match status" value="1"/>
</dbReference>
<feature type="domain" description="VWFC" evidence="6">
    <location>
        <begin position="40"/>
        <end position="100"/>
    </location>
</feature>
<feature type="region of interest" description="Disordered" evidence="4">
    <location>
        <begin position="1623"/>
        <end position="1702"/>
    </location>
</feature>
<evidence type="ECO:0000256" key="5">
    <source>
        <dbReference type="SAM" id="SignalP"/>
    </source>
</evidence>
<reference evidence="7" key="2">
    <citation type="submission" date="2020-06" db="EMBL/GenBank/DDBJ databases">
        <authorList>
            <person name="Sheffer M."/>
        </authorList>
    </citation>
    <scope>NUCLEOTIDE SEQUENCE</scope>
</reference>
<dbReference type="PANTHER" id="PTHR46698">
    <property type="entry name" value="CROSSVEINLESS 2"/>
    <property type="match status" value="1"/>
</dbReference>
<feature type="compositionally biased region" description="Polar residues" evidence="4">
    <location>
        <begin position="1649"/>
        <end position="1658"/>
    </location>
</feature>
<feature type="region of interest" description="Disordered" evidence="4">
    <location>
        <begin position="1500"/>
        <end position="1543"/>
    </location>
</feature>
<proteinExistence type="predicted"/>
<evidence type="ECO:0000256" key="2">
    <source>
        <dbReference type="ARBA" id="ARBA00022525"/>
    </source>
</evidence>
<feature type="compositionally biased region" description="Polar residues" evidence="4">
    <location>
        <begin position="2051"/>
        <end position="2064"/>
    </location>
</feature>
<sequence>MGTMQYSFLVILALCAAAPWTPTGARVIHKRAAFYLANDTMCIVDGDVYRNGDPVPTDDECEKCTCRPPGFSCVLRDCDTKPGCKAVRRAGECCPEYVCGCVHNNRVYEDGEIIKDLQNNCYTCRCHGSSISCTFAECLFRGDCPPEYVPGECCPRYDHCPPLSTTSSSTIFTTVSTTPSKFVQQHEVFLNLTTQYLEKFTDEGTTLTVVDILPSSTTTTTTQAYSEETSTTAAVTVKFTLTDGPVTNITDLDLNTLTTLLPLQTSTYTETTKYIFPDENQSRRTTTQATILDVSDGSSSKEVLFSTETEESKEELLTSTTSVITESTMVTTPTPDASLVESTSEKIFEVHSSNEATTKITVTKNESVELDGSTEAELHFDETGDHSKTPADTVIIDSSTTSYESTQIFDGEKTDSEEESDSVSILPETSEDRVVHSSSTDKDDNLITETPEKTHVSSTTDELSLVTEFVKEEITLFPQSLHNVSGDYNATEFVSITTHTEESTEHEYESTKASTVVETHEPSSEFNEIFDGEEKLSTEKLDKLSVATDISDLSFETSTTEKTSETTLAEERTTIQSFNQPIDVQETTTKHISVTSQDEEKYVSVQQTKEKEETTSTKPTTELSSEINELFFESENKSHEISSTLQPLDIASSGESDVTEEWKKTTQHIDLIESQTSSIEDKQSTNVFSEYPTESEFSTELKNFTENPLSPPEINTEIEDLSTGMEAETSTIIPTSEITEKPLISDTPHVFEIESSEISHNDTSHDTLEENDASEDIHTSSDSHLLTILDSETSSSTDDTNFFGHSTESDTTIKEQKNTPTLSVEDHTFVETSPTELKLGVFTTNYETTTQKKAPDSSSDMIPETTSELALGGNKFSTETTKTDTSTYENISEASIADFSENSGTKTSTSNEILESTTSAIIENNKSTEYSFTENSGTKLGDLDYVSVFTTASNQNEGHSVFPNISESTEEEKDSIQNSETETISEISNGIKELTTIESVTDTVSNLSENEVATLMDQTEEVLESETLQSNFDTIVNNQQTTESVENFDNKISEITKESETSELVSDTTESVNVSTLQHVVSEDNNNTKSFADNSAVESARITEYESDHDVTTSSLKESDIDQTLEFSTSSTSDIITTMSPLLQDIKTKDIEVTKTTENQFHDSTSLSTDKDVIITKISVDAHSTTPISNESETDASDDFNNDLASTFSNNYEKFSTELKTSTVNSPSNDVPALILVDHENKETTFSTTITSGDSDFTSTEEQTGTVKQETKLETNDLELSPKLSSQKSTTLMNDEDYSALDSEENFSEEANKHSTHNVIQPSESEVETYTNFNETESLSPSESTFHQTKDNTLSIDEDLVSEENYLDVKGNVLQDSHSDEVNTATGFETDSEENSISSTIHPINNSYSTEEVHFIKEFTNTNPEDSESYSTNSENSENLQSDSTTSEQSSSNIRSTTISLEETSSNTKNDTFIVTDEFEVHTDEIPKKEVTLNEENFTHPDFQTTEENSHTQTHDSKPNENETLQVDDEDPISETESIESNHEIKDRFFANETASVNFNEGNSFTETLEGEESFSPENTFITEENVINFSNELSMPNHANEDVISDSSDILSLSSISSNDNPPFTLTSASNMNNIPEEAGTHTENNDGDNYSTSNTEILVGQSYSESSSENPVSNFGTPDTSAMTENKENESTEEFSTIDENTFGEAMHEYSDDHEKSDILKLTSTASQNTQTTTHDQTFDYHDIEMDSEEEATEFFNINITHPSVSYRVETARNLDDSTTLENLSFQNESNSLNLESLFEDKISSTQSDENNSNTSEVDEVNSDASINQTVGASYLHDDSKIFDEMGDHISGGNLYSAFVVPSDENLHKSKESQIQTMSGITESELYEVGKKNGTEHILPENKSNSTAFPKNPYEAYGYLGGVYITGNSKYNDHKKYSHELTHSPNDEINTVENKVNIETTENSSPVLDSERNAEKNNEEVSESEIESVNETTIKIEATVKPTIQYYNENNFGNAENLALQDQSRVTQINATENEVEMTTTEDYSINYNTSSVFPVNSNTTKEASEKHNYQISNENSKNENGPEKGGEWLEPTLQSSNAEVFLHSQSTNANENAKSSVEPDDYSTSSNTPEQNQKGPEKGGELFEPTISNPFHLDKKPEETESGDQSSYEKIELETESHSTTEKVKFASELPIYVLSRGKESSRPGALQFSSIEESDTKGSNISDIHLDYLASDIHFNYLNNSQVSDEENSRKEIPSFPNTVLNETIISFNDSHNLFAEPLNQTEKSNLNDSLLMSDESKENILQPYSLIDVISNVFKAPGYDSEVHSHFLKEQVNYSGKEEPLVIVKRNADAFQERMNFEKESPLKPDPNSKLNDDKINPHVLQTKKTIYDAISAASSTNSKRQDPPPAKVTSAFIFVVSPNDHNSGADKPSSSSSGSAQEIEFPNDNMFSQNNAQKTKY</sequence>
<feature type="compositionally biased region" description="Low complexity" evidence="4">
    <location>
        <begin position="1429"/>
        <end position="1458"/>
    </location>
</feature>
<feature type="region of interest" description="Disordered" evidence="4">
    <location>
        <begin position="1961"/>
        <end position="1988"/>
    </location>
</feature>
<feature type="compositionally biased region" description="Polar residues" evidence="4">
    <location>
        <begin position="2451"/>
        <end position="2463"/>
    </location>
</feature>
<feature type="compositionally biased region" description="Basic and acidic residues" evidence="4">
    <location>
        <begin position="2079"/>
        <end position="2090"/>
    </location>
</feature>
<evidence type="ECO:0000256" key="4">
    <source>
        <dbReference type="SAM" id="MobiDB-lite"/>
    </source>
</evidence>
<feature type="compositionally biased region" description="Basic and acidic residues" evidence="4">
    <location>
        <begin position="603"/>
        <end position="615"/>
    </location>
</feature>
<feature type="compositionally biased region" description="Polar residues" evidence="4">
    <location>
        <begin position="958"/>
        <end position="967"/>
    </location>
</feature>
<dbReference type="InterPro" id="IPR052424">
    <property type="entry name" value="Kielin_Chordin-BMP_Reg"/>
</dbReference>